<keyword evidence="3" id="KW-1185">Reference proteome</keyword>
<feature type="region of interest" description="Disordered" evidence="1">
    <location>
        <begin position="159"/>
        <end position="201"/>
    </location>
</feature>
<reference evidence="2" key="1">
    <citation type="submission" date="2022-06" db="EMBL/GenBank/DDBJ databases">
        <title>Complete genome sequences of two strains of the flax pathogen Septoria linicola.</title>
        <authorList>
            <person name="Lapalu N."/>
            <person name="Simon A."/>
            <person name="Demenou B."/>
            <person name="Paumier D."/>
            <person name="Guillot M.-P."/>
            <person name="Gout L."/>
            <person name="Valade R."/>
        </authorList>
    </citation>
    <scope>NUCLEOTIDE SEQUENCE</scope>
    <source>
        <strain evidence="2">SE15195</strain>
    </source>
</reference>
<evidence type="ECO:0000256" key="1">
    <source>
        <dbReference type="SAM" id="MobiDB-lite"/>
    </source>
</evidence>
<proteinExistence type="predicted"/>
<sequence length="282" mass="31085">MEPWYSKKHWEQLCAEYDQLTSKGRWYTWDLSMEIADSQYVPPPRQAVTSDSNPNIRPGIQIHRGTQTCSTLIGNANGGFSCAAAPAKQDRSPNATRRIEGDACHQPDQATSRGHHMAQLQTRAPPVQDLRTFEVRQSGISTPETSNTNQPTHSTLAVQSDATHQHKPSLGVTQVEGRAPSSQQPQPHEIQQRVAPTPVPSNASHFVYDGLTINANLLHQPGPVLVSTRPENQTPSFQVAALDDLSSTLFQPQDWPHESLWSGMDCFEPGSTWGHCQISGPM</sequence>
<organism evidence="2 3">
    <name type="scientific">Septoria linicola</name>
    <dbReference type="NCBI Taxonomy" id="215465"/>
    <lineage>
        <taxon>Eukaryota</taxon>
        <taxon>Fungi</taxon>
        <taxon>Dikarya</taxon>
        <taxon>Ascomycota</taxon>
        <taxon>Pezizomycotina</taxon>
        <taxon>Dothideomycetes</taxon>
        <taxon>Dothideomycetidae</taxon>
        <taxon>Mycosphaerellales</taxon>
        <taxon>Mycosphaerellaceae</taxon>
        <taxon>Septoria</taxon>
    </lineage>
</organism>
<gene>
    <name evidence="2" type="ORF">Slin15195_G130470</name>
</gene>
<evidence type="ECO:0000313" key="2">
    <source>
        <dbReference type="EMBL" id="USW59728.1"/>
    </source>
</evidence>
<accession>A0A9Q9B998</accession>
<dbReference type="Proteomes" id="UP001056384">
    <property type="component" value="Chromosome 15"/>
</dbReference>
<dbReference type="EMBL" id="CP099432">
    <property type="protein sequence ID" value="USW59728.1"/>
    <property type="molecule type" value="Genomic_DNA"/>
</dbReference>
<protein>
    <submittedName>
        <fullName evidence="2">Uncharacterized protein</fullName>
    </submittedName>
</protein>
<evidence type="ECO:0000313" key="3">
    <source>
        <dbReference type="Proteomes" id="UP001056384"/>
    </source>
</evidence>
<name>A0A9Q9B998_9PEZI</name>
<feature type="region of interest" description="Disordered" evidence="1">
    <location>
        <begin position="105"/>
        <end position="130"/>
    </location>
</feature>
<dbReference type="AlphaFoldDB" id="A0A9Q9B998"/>